<proteinExistence type="predicted"/>
<dbReference type="AlphaFoldDB" id="A0A417XY35"/>
<dbReference type="OrthoDB" id="9935718at2"/>
<name>A0A417XY35_9ACTN</name>
<protein>
    <submittedName>
        <fullName evidence="1">Uncharacterized protein</fullName>
    </submittedName>
</protein>
<comment type="caution">
    <text evidence="1">The sequence shown here is derived from an EMBL/GenBank/DDBJ whole genome shotgun (WGS) entry which is preliminary data.</text>
</comment>
<reference evidence="1 2" key="1">
    <citation type="submission" date="2018-09" db="EMBL/GenBank/DDBJ databases">
        <title>Genome sequencing of Nocardioides immobilis CCTCC AB 2017083 for comparison to Nocardioides silvaticus.</title>
        <authorList>
            <person name="Li C."/>
            <person name="Wang G."/>
        </authorList>
    </citation>
    <scope>NUCLEOTIDE SEQUENCE [LARGE SCALE GENOMIC DNA]</scope>
    <source>
        <strain evidence="1 2">CCTCC AB 2017083</strain>
    </source>
</reference>
<evidence type="ECO:0000313" key="2">
    <source>
        <dbReference type="Proteomes" id="UP000283644"/>
    </source>
</evidence>
<keyword evidence="2" id="KW-1185">Reference proteome</keyword>
<dbReference type="Proteomes" id="UP000283644">
    <property type="component" value="Unassembled WGS sequence"/>
</dbReference>
<organism evidence="1 2">
    <name type="scientific">Nocardioides immobilis</name>
    <dbReference type="NCBI Taxonomy" id="2049295"/>
    <lineage>
        <taxon>Bacteria</taxon>
        <taxon>Bacillati</taxon>
        <taxon>Actinomycetota</taxon>
        <taxon>Actinomycetes</taxon>
        <taxon>Propionibacteriales</taxon>
        <taxon>Nocardioidaceae</taxon>
        <taxon>Nocardioides</taxon>
    </lineage>
</organism>
<evidence type="ECO:0000313" key="1">
    <source>
        <dbReference type="EMBL" id="RHW25221.1"/>
    </source>
</evidence>
<accession>A0A417XY35</accession>
<gene>
    <name evidence="1" type="ORF">D0Z08_19860</name>
</gene>
<dbReference type="RefSeq" id="WP_118927005.1">
    <property type="nucleotide sequence ID" value="NZ_QXGH01000025.1"/>
</dbReference>
<sequence length="88" mass="9371">MANLLGGTAGVVVTWPKVVDYSRIEGALQLVGFTDYQIDRNVIGDTTEANINVHVPMRLITAEGVPDMDAVSVLRSLADAIEDIDDAG</sequence>
<dbReference type="EMBL" id="QXGH01000025">
    <property type="protein sequence ID" value="RHW25221.1"/>
    <property type="molecule type" value="Genomic_DNA"/>
</dbReference>